<comment type="caution">
    <text evidence="1">The sequence shown here is derived from an EMBL/GenBank/DDBJ whole genome shotgun (WGS) entry which is preliminary data.</text>
</comment>
<evidence type="ECO:0000313" key="1">
    <source>
        <dbReference type="EMBL" id="MFC4651852.1"/>
    </source>
</evidence>
<gene>
    <name evidence="1" type="ORF">ACFO26_02940</name>
</gene>
<proteinExistence type="predicted"/>
<dbReference type="RefSeq" id="WP_213533876.1">
    <property type="nucleotide sequence ID" value="NZ_BOVQ01000002.1"/>
</dbReference>
<dbReference type="EMBL" id="JBHSGD010000004">
    <property type="protein sequence ID" value="MFC4651852.1"/>
    <property type="molecule type" value="Genomic_DNA"/>
</dbReference>
<accession>A0ABV9JBI4</accession>
<evidence type="ECO:0000313" key="2">
    <source>
        <dbReference type="Proteomes" id="UP001595987"/>
    </source>
</evidence>
<name>A0ABV9JBI4_9LACT</name>
<dbReference type="Proteomes" id="UP001595987">
    <property type="component" value="Unassembled WGS sequence"/>
</dbReference>
<evidence type="ECO:0008006" key="3">
    <source>
        <dbReference type="Google" id="ProtNLM"/>
    </source>
</evidence>
<sequence>MNIEKISDDEKQEVENLSFSQEEMYNMIKQQEDTEVKTIMIEALFIDNDLLAVTDNIDEADSSKALEIMLHTIVGYARLNTTIEDFIKKVISMWGTYDAMEGERD</sequence>
<protein>
    <recommendedName>
        <fullName evidence="3">Phage protein</fullName>
    </recommendedName>
</protein>
<organism evidence="1 2">
    <name type="scientific">Lactococcus nasutitermitis</name>
    <dbReference type="NCBI Taxonomy" id="1652957"/>
    <lineage>
        <taxon>Bacteria</taxon>
        <taxon>Bacillati</taxon>
        <taxon>Bacillota</taxon>
        <taxon>Bacilli</taxon>
        <taxon>Lactobacillales</taxon>
        <taxon>Streptococcaceae</taxon>
        <taxon>Lactococcus</taxon>
    </lineage>
</organism>
<reference evidence="2" key="1">
    <citation type="journal article" date="2019" name="Int. J. Syst. Evol. Microbiol.">
        <title>The Global Catalogue of Microorganisms (GCM) 10K type strain sequencing project: providing services to taxonomists for standard genome sequencing and annotation.</title>
        <authorList>
            <consortium name="The Broad Institute Genomics Platform"/>
            <consortium name="The Broad Institute Genome Sequencing Center for Infectious Disease"/>
            <person name="Wu L."/>
            <person name="Ma J."/>
        </authorList>
    </citation>
    <scope>NUCLEOTIDE SEQUENCE [LARGE SCALE GENOMIC DNA]</scope>
    <source>
        <strain evidence="2">CCUG 63287</strain>
    </source>
</reference>
<keyword evidence="2" id="KW-1185">Reference proteome</keyword>